<organism evidence="1 2">
    <name type="scientific">Candidatus Enterococcus moelleringii</name>
    <dbReference type="NCBI Taxonomy" id="2815325"/>
    <lineage>
        <taxon>Bacteria</taxon>
        <taxon>Bacillati</taxon>
        <taxon>Bacillota</taxon>
        <taxon>Bacilli</taxon>
        <taxon>Lactobacillales</taxon>
        <taxon>Enterococcaceae</taxon>
        <taxon>Enterococcus</taxon>
    </lineage>
</organism>
<evidence type="ECO:0000313" key="1">
    <source>
        <dbReference type="EMBL" id="MBO1308573.1"/>
    </source>
</evidence>
<evidence type="ECO:0000313" key="2">
    <source>
        <dbReference type="Proteomes" id="UP000664601"/>
    </source>
</evidence>
<dbReference type="Pfam" id="PF18977">
    <property type="entry name" value="DUF5713"/>
    <property type="match status" value="1"/>
</dbReference>
<proteinExistence type="predicted"/>
<protein>
    <submittedName>
        <fullName evidence="1">Uncharacterized protein</fullName>
    </submittedName>
</protein>
<dbReference type="InterPro" id="IPR043767">
    <property type="entry name" value="DUF5713"/>
</dbReference>
<sequence length="104" mass="11931">MKESEYLSEMYQDSYYPDFLVDKIKAALKEVAAILENGETNITVVQAALDKAVLAINDLVEEFEDNDSELETVARESIAVTVQKMLESYHINIDLEEALRERDW</sequence>
<name>A0ABS3LFZ9_9ENTE</name>
<gene>
    <name evidence="1" type="ORF">JZO70_20530</name>
</gene>
<keyword evidence="2" id="KW-1185">Reference proteome</keyword>
<accession>A0ABS3LFZ9</accession>
<reference evidence="1 2" key="1">
    <citation type="submission" date="2021-03" db="EMBL/GenBank/DDBJ databases">
        <title>Enterococcal diversity collection.</title>
        <authorList>
            <person name="Gilmore M.S."/>
            <person name="Schwartzman J."/>
            <person name="Van Tyne D."/>
            <person name="Martin M."/>
            <person name="Earl A.M."/>
            <person name="Manson A.L."/>
            <person name="Straub T."/>
            <person name="Salamzade R."/>
            <person name="Saavedra J."/>
            <person name="Lebreton F."/>
            <person name="Prichula J."/>
            <person name="Schaufler K."/>
            <person name="Gaca A."/>
            <person name="Sgardioli B."/>
            <person name="Wagenaar J."/>
            <person name="Strong T."/>
        </authorList>
    </citation>
    <scope>NUCLEOTIDE SEQUENCE [LARGE SCALE GENOMIC DNA]</scope>
    <source>
        <strain evidence="1 2">669A</strain>
    </source>
</reference>
<dbReference type="EMBL" id="JAFREM010000037">
    <property type="protein sequence ID" value="MBO1308573.1"/>
    <property type="molecule type" value="Genomic_DNA"/>
</dbReference>
<dbReference type="Proteomes" id="UP000664601">
    <property type="component" value="Unassembled WGS sequence"/>
</dbReference>
<dbReference type="RefSeq" id="WP_207675565.1">
    <property type="nucleotide sequence ID" value="NZ_JAFREM010000037.1"/>
</dbReference>
<comment type="caution">
    <text evidence="1">The sequence shown here is derived from an EMBL/GenBank/DDBJ whole genome shotgun (WGS) entry which is preliminary data.</text>
</comment>